<keyword evidence="3" id="KW-1185">Reference proteome</keyword>
<dbReference type="Gene3D" id="1.10.3210.10">
    <property type="entry name" value="Hypothetical protein af1432"/>
    <property type="match status" value="1"/>
</dbReference>
<dbReference type="SMART" id="SM00471">
    <property type="entry name" value="HDc"/>
    <property type="match status" value="1"/>
</dbReference>
<protein>
    <recommendedName>
        <fullName evidence="1">HD domain-containing protein</fullName>
    </recommendedName>
</protein>
<dbReference type="SUPFAM" id="SSF109604">
    <property type="entry name" value="HD-domain/PDEase-like"/>
    <property type="match status" value="1"/>
</dbReference>
<evidence type="ECO:0000313" key="3">
    <source>
        <dbReference type="Proteomes" id="UP000664521"/>
    </source>
</evidence>
<evidence type="ECO:0000259" key="1">
    <source>
        <dbReference type="PROSITE" id="PS51831"/>
    </source>
</evidence>
<dbReference type="PANTHER" id="PTHR35569">
    <property type="entry name" value="CYANAMIDE HYDRATASE DDI2-RELATED"/>
    <property type="match status" value="1"/>
</dbReference>
<feature type="domain" description="HD" evidence="1">
    <location>
        <begin position="61"/>
        <end position="171"/>
    </location>
</feature>
<dbReference type="InterPro" id="IPR003607">
    <property type="entry name" value="HD/PDEase_dom"/>
</dbReference>
<dbReference type="OrthoDB" id="409121at2759"/>
<dbReference type="PANTHER" id="PTHR35569:SF1">
    <property type="entry name" value="CYANAMIDE HYDRATASE DDI2-RELATED"/>
    <property type="match status" value="1"/>
</dbReference>
<sequence>MSDPISTHGWTAVPRDAATVLNTRQEIKDPSAHRVQDISIPQTPLANAVTEYAKRELSEQTFNHSMRVYFYGRALLLDHFPTWHFSPETYLLACLLHDIGTTDTNLSTTLMSFEFYGGILALQLLTKELHAPREQAESVAEAVFRHQDLGTEGKITVLGQVLQMATVFDNMGLHDTLISKATIEDVVKHYPRNGWSACFAATIRKENGRKPWAHTTKLGEEDFPRGVEGNEVMRRWD</sequence>
<dbReference type="AlphaFoldDB" id="A0A8H3F135"/>
<name>A0A8H3F135_9LECA</name>
<comment type="caution">
    <text evidence="2">The sequence shown here is derived from an EMBL/GenBank/DDBJ whole genome shotgun (WGS) entry which is preliminary data.</text>
</comment>
<proteinExistence type="predicted"/>
<dbReference type="CDD" id="cd00077">
    <property type="entry name" value="HDc"/>
    <property type="match status" value="1"/>
</dbReference>
<evidence type="ECO:0000313" key="2">
    <source>
        <dbReference type="EMBL" id="CAF9916276.1"/>
    </source>
</evidence>
<dbReference type="Pfam" id="PF01966">
    <property type="entry name" value="HD"/>
    <property type="match status" value="1"/>
</dbReference>
<reference evidence="2" key="1">
    <citation type="submission" date="2021-03" db="EMBL/GenBank/DDBJ databases">
        <authorList>
            <person name="Tagirdzhanova G."/>
        </authorList>
    </citation>
    <scope>NUCLEOTIDE SEQUENCE</scope>
</reference>
<dbReference type="NCBIfam" id="TIGR03401">
    <property type="entry name" value="cyanamide_fam"/>
    <property type="match status" value="1"/>
</dbReference>
<dbReference type="InterPro" id="IPR017771">
    <property type="entry name" value="Cyanamide_hydratase_HD"/>
</dbReference>
<dbReference type="Proteomes" id="UP000664521">
    <property type="component" value="Unassembled WGS sequence"/>
</dbReference>
<dbReference type="PROSITE" id="PS51831">
    <property type="entry name" value="HD"/>
    <property type="match status" value="1"/>
</dbReference>
<accession>A0A8H3F135</accession>
<organism evidence="2 3">
    <name type="scientific">Heterodermia speciosa</name>
    <dbReference type="NCBI Taxonomy" id="116794"/>
    <lineage>
        <taxon>Eukaryota</taxon>
        <taxon>Fungi</taxon>
        <taxon>Dikarya</taxon>
        <taxon>Ascomycota</taxon>
        <taxon>Pezizomycotina</taxon>
        <taxon>Lecanoromycetes</taxon>
        <taxon>OSLEUM clade</taxon>
        <taxon>Lecanoromycetidae</taxon>
        <taxon>Caliciales</taxon>
        <taxon>Physciaceae</taxon>
        <taxon>Heterodermia</taxon>
    </lineage>
</organism>
<dbReference type="InterPro" id="IPR006674">
    <property type="entry name" value="HD_domain"/>
</dbReference>
<gene>
    <name evidence="2" type="ORF">HETSPECPRED_002811</name>
</gene>
<dbReference type="EMBL" id="CAJPDS010000017">
    <property type="protein sequence ID" value="CAF9916276.1"/>
    <property type="molecule type" value="Genomic_DNA"/>
</dbReference>